<evidence type="ECO:0000313" key="1">
    <source>
        <dbReference type="EMBL" id="ACV63576.1"/>
    </source>
</evidence>
<organism evidence="1 2">
    <name type="scientific">Desulfofarcimen acetoxidans (strain ATCC 49208 / DSM 771 / KCTC 5769 / VKM B-1644 / 5575)</name>
    <name type="common">Desulfotomaculum acetoxidans</name>
    <dbReference type="NCBI Taxonomy" id="485916"/>
    <lineage>
        <taxon>Bacteria</taxon>
        <taxon>Bacillati</taxon>
        <taxon>Bacillota</taxon>
        <taxon>Clostridia</taxon>
        <taxon>Eubacteriales</taxon>
        <taxon>Peptococcaceae</taxon>
        <taxon>Desulfofarcimen</taxon>
    </lineage>
</organism>
<reference evidence="1 2" key="1">
    <citation type="journal article" date="2009" name="Stand. Genomic Sci.">
        <title>Complete genome sequence of Desulfotomaculum acetoxidans type strain (5575).</title>
        <authorList>
            <person name="Spring S."/>
            <person name="Lapidus A."/>
            <person name="Schroder M."/>
            <person name="Gleim D."/>
            <person name="Sims D."/>
            <person name="Meincke L."/>
            <person name="Glavina Del Rio T."/>
            <person name="Tice H."/>
            <person name="Copeland A."/>
            <person name="Cheng J.F."/>
            <person name="Lucas S."/>
            <person name="Chen F."/>
            <person name="Nolan M."/>
            <person name="Bruce D."/>
            <person name="Goodwin L."/>
            <person name="Pitluck S."/>
            <person name="Ivanova N."/>
            <person name="Mavromatis K."/>
            <person name="Mikhailova N."/>
            <person name="Pati A."/>
            <person name="Chen A."/>
            <person name="Palaniappan K."/>
            <person name="Land M."/>
            <person name="Hauser L."/>
            <person name="Chang Y.J."/>
            <person name="Jeffries C.D."/>
            <person name="Chain P."/>
            <person name="Saunders E."/>
            <person name="Brettin T."/>
            <person name="Detter J.C."/>
            <person name="Goker M."/>
            <person name="Bristow J."/>
            <person name="Eisen J.A."/>
            <person name="Markowitz V."/>
            <person name="Hugenholtz P."/>
            <person name="Kyrpides N.C."/>
            <person name="Klenk H.P."/>
            <person name="Han C."/>
        </authorList>
    </citation>
    <scope>NUCLEOTIDE SEQUENCE [LARGE SCALE GENOMIC DNA]</scope>
    <source>
        <strain evidence="2">ATCC 49208 / DSM 771 / VKM B-1644</strain>
    </source>
</reference>
<dbReference type="Proteomes" id="UP000002217">
    <property type="component" value="Chromosome"/>
</dbReference>
<dbReference type="KEGG" id="dae:Dtox_2811"/>
<dbReference type="RefSeq" id="WP_015758269.1">
    <property type="nucleotide sequence ID" value="NC_013216.1"/>
</dbReference>
<evidence type="ECO:0000313" key="2">
    <source>
        <dbReference type="Proteomes" id="UP000002217"/>
    </source>
</evidence>
<sequence>MSDKHTRFAPGPELRNKTNVYMKAISPELATEQVKASKAPAFSATRKS</sequence>
<name>C8W1V5_DESAS</name>
<dbReference type="HOGENOM" id="CLU_3152006_0_0_9"/>
<dbReference type="EMBL" id="CP001720">
    <property type="protein sequence ID" value="ACV63576.1"/>
    <property type="molecule type" value="Genomic_DNA"/>
</dbReference>
<gene>
    <name evidence="1" type="ordered locus">Dtox_2811</name>
</gene>
<accession>C8W1V5</accession>
<protein>
    <submittedName>
        <fullName evidence="1">Uncharacterized protein</fullName>
    </submittedName>
</protein>
<dbReference type="AlphaFoldDB" id="C8W1V5"/>
<keyword evidence="2" id="KW-1185">Reference proteome</keyword>
<proteinExistence type="predicted"/>